<dbReference type="GO" id="GO:0016705">
    <property type="term" value="F:oxidoreductase activity, acting on paired donors, with incorporation or reduction of molecular oxygen"/>
    <property type="evidence" value="ECO:0007669"/>
    <property type="project" value="InterPro"/>
</dbReference>
<dbReference type="GO" id="GO:0016020">
    <property type="term" value="C:membrane"/>
    <property type="evidence" value="ECO:0007669"/>
    <property type="project" value="UniProtKB-SubCell"/>
</dbReference>
<evidence type="ECO:0000313" key="12">
    <source>
        <dbReference type="Proteomes" id="UP001141806"/>
    </source>
</evidence>
<name>A0A9Q0HIN1_9MAGN</name>
<evidence type="ECO:0008006" key="13">
    <source>
        <dbReference type="Google" id="ProtNLM"/>
    </source>
</evidence>
<dbReference type="AlphaFoldDB" id="A0A9Q0HIN1"/>
<comment type="caution">
    <text evidence="11">The sequence shown here is derived from an EMBL/GenBank/DDBJ whole genome shotgun (WGS) entry which is preliminary data.</text>
</comment>
<evidence type="ECO:0000256" key="2">
    <source>
        <dbReference type="ARBA" id="ARBA00004370"/>
    </source>
</evidence>
<protein>
    <recommendedName>
        <fullName evidence="13">Cytochrome P450</fullName>
    </recommendedName>
</protein>
<evidence type="ECO:0000256" key="6">
    <source>
        <dbReference type="ARBA" id="ARBA00022989"/>
    </source>
</evidence>
<evidence type="ECO:0000256" key="1">
    <source>
        <dbReference type="ARBA" id="ARBA00001971"/>
    </source>
</evidence>
<feature type="coiled-coil region" evidence="10">
    <location>
        <begin position="161"/>
        <end position="188"/>
    </location>
</feature>
<evidence type="ECO:0000256" key="7">
    <source>
        <dbReference type="ARBA" id="ARBA00023002"/>
    </source>
</evidence>
<accession>A0A9Q0HIN1</accession>
<evidence type="ECO:0000256" key="5">
    <source>
        <dbReference type="ARBA" id="ARBA00022723"/>
    </source>
</evidence>
<comment type="subcellular location">
    <subcellularLocation>
        <location evidence="2">Membrane</location>
    </subcellularLocation>
</comment>
<dbReference type="GO" id="GO:0020037">
    <property type="term" value="F:heme binding"/>
    <property type="evidence" value="ECO:0007669"/>
    <property type="project" value="InterPro"/>
</dbReference>
<dbReference type="PANTHER" id="PTHR47947">
    <property type="entry name" value="CYTOCHROME P450 82C3-RELATED"/>
    <property type="match status" value="1"/>
</dbReference>
<keyword evidence="6" id="KW-1133">Transmembrane helix</keyword>
<dbReference type="InterPro" id="IPR036396">
    <property type="entry name" value="Cyt_P450_sf"/>
</dbReference>
<keyword evidence="10" id="KW-0175">Coiled coil</keyword>
<reference evidence="11" key="1">
    <citation type="journal article" date="2023" name="Plant J.">
        <title>The genome of the king protea, Protea cynaroides.</title>
        <authorList>
            <person name="Chang J."/>
            <person name="Duong T.A."/>
            <person name="Schoeman C."/>
            <person name="Ma X."/>
            <person name="Roodt D."/>
            <person name="Barker N."/>
            <person name="Li Z."/>
            <person name="Van de Peer Y."/>
            <person name="Mizrachi E."/>
        </authorList>
    </citation>
    <scope>NUCLEOTIDE SEQUENCE</scope>
    <source>
        <tissue evidence="11">Young leaves</tissue>
    </source>
</reference>
<dbReference type="InterPro" id="IPR001128">
    <property type="entry name" value="Cyt_P450"/>
</dbReference>
<evidence type="ECO:0000256" key="3">
    <source>
        <dbReference type="ARBA" id="ARBA00022617"/>
    </source>
</evidence>
<dbReference type="Pfam" id="PF00067">
    <property type="entry name" value="p450"/>
    <property type="match status" value="1"/>
</dbReference>
<dbReference type="EMBL" id="JAMYWD010000007">
    <property type="protein sequence ID" value="KAJ4964614.1"/>
    <property type="molecule type" value="Genomic_DNA"/>
</dbReference>
<evidence type="ECO:0000256" key="9">
    <source>
        <dbReference type="ARBA" id="ARBA00023136"/>
    </source>
</evidence>
<gene>
    <name evidence="11" type="ORF">NE237_016463</name>
</gene>
<dbReference type="Gene3D" id="1.10.630.10">
    <property type="entry name" value="Cytochrome P450"/>
    <property type="match status" value="1"/>
</dbReference>
<keyword evidence="7" id="KW-0560">Oxidoreductase</keyword>
<evidence type="ECO:0000256" key="10">
    <source>
        <dbReference type="SAM" id="Coils"/>
    </source>
</evidence>
<keyword evidence="8" id="KW-0408">Iron</keyword>
<keyword evidence="3" id="KW-0349">Heme</keyword>
<evidence type="ECO:0000256" key="4">
    <source>
        <dbReference type="ARBA" id="ARBA00022692"/>
    </source>
</evidence>
<dbReference type="SUPFAM" id="SSF48264">
    <property type="entry name" value="Cytochrome P450"/>
    <property type="match status" value="1"/>
</dbReference>
<sequence>MLLITGNSSKSVEMKLLLFELTLNNITMMIGGKRYYGDDMEDLDKARYFEEVIKELFAEAGESNVVDFIPLLRWIGFNGQEKKLVRLLGKRNQFMHKLIEEHRITRRQFKDEKVLIDVLMSLQEDDPNYYTDEIIIALVQDLLMAGTDTSSRTVEWAISLLLNHLEVLKEAQAEMTLLQDKVDYSMNQMFPIFHIFIAS</sequence>
<keyword evidence="5" id="KW-0479">Metal-binding</keyword>
<dbReference type="GO" id="GO:0005506">
    <property type="term" value="F:iron ion binding"/>
    <property type="evidence" value="ECO:0007669"/>
    <property type="project" value="InterPro"/>
</dbReference>
<organism evidence="11 12">
    <name type="scientific">Protea cynaroides</name>
    <dbReference type="NCBI Taxonomy" id="273540"/>
    <lineage>
        <taxon>Eukaryota</taxon>
        <taxon>Viridiplantae</taxon>
        <taxon>Streptophyta</taxon>
        <taxon>Embryophyta</taxon>
        <taxon>Tracheophyta</taxon>
        <taxon>Spermatophyta</taxon>
        <taxon>Magnoliopsida</taxon>
        <taxon>Proteales</taxon>
        <taxon>Proteaceae</taxon>
        <taxon>Protea</taxon>
    </lineage>
</organism>
<dbReference type="InterPro" id="IPR050651">
    <property type="entry name" value="Plant_Cytochrome_P450_Monoox"/>
</dbReference>
<dbReference type="PRINTS" id="PR00463">
    <property type="entry name" value="EP450I"/>
</dbReference>
<keyword evidence="12" id="KW-1185">Reference proteome</keyword>
<proteinExistence type="predicted"/>
<keyword evidence="9" id="KW-0472">Membrane</keyword>
<dbReference type="PANTHER" id="PTHR47947:SF26">
    <property type="entry name" value="CYTOCHROME P450"/>
    <property type="match status" value="1"/>
</dbReference>
<dbReference type="Proteomes" id="UP001141806">
    <property type="component" value="Unassembled WGS sequence"/>
</dbReference>
<keyword evidence="4" id="KW-0812">Transmembrane</keyword>
<evidence type="ECO:0000313" key="11">
    <source>
        <dbReference type="EMBL" id="KAJ4964614.1"/>
    </source>
</evidence>
<dbReference type="GO" id="GO:0004497">
    <property type="term" value="F:monooxygenase activity"/>
    <property type="evidence" value="ECO:0007669"/>
    <property type="project" value="InterPro"/>
</dbReference>
<evidence type="ECO:0000256" key="8">
    <source>
        <dbReference type="ARBA" id="ARBA00023004"/>
    </source>
</evidence>
<comment type="cofactor">
    <cofactor evidence="1">
        <name>heme</name>
        <dbReference type="ChEBI" id="CHEBI:30413"/>
    </cofactor>
</comment>
<dbReference type="OrthoDB" id="2789670at2759"/>
<dbReference type="InterPro" id="IPR002401">
    <property type="entry name" value="Cyt_P450_E_grp-I"/>
</dbReference>